<dbReference type="AlphaFoldDB" id="A0AAU2JUR2"/>
<keyword evidence="2" id="KW-0472">Membrane</keyword>
<feature type="compositionally biased region" description="Low complexity" evidence="1">
    <location>
        <begin position="9"/>
        <end position="45"/>
    </location>
</feature>
<feature type="transmembrane region" description="Helical" evidence="2">
    <location>
        <begin position="77"/>
        <end position="100"/>
    </location>
</feature>
<feature type="transmembrane region" description="Helical" evidence="2">
    <location>
        <begin position="115"/>
        <end position="136"/>
    </location>
</feature>
<organism evidence="3">
    <name type="scientific">Streptomyces sp. NBC_00049</name>
    <dbReference type="NCBI Taxonomy" id="2903617"/>
    <lineage>
        <taxon>Bacteria</taxon>
        <taxon>Bacillati</taxon>
        <taxon>Actinomycetota</taxon>
        <taxon>Actinomycetes</taxon>
        <taxon>Kitasatosporales</taxon>
        <taxon>Streptomycetaceae</taxon>
        <taxon>Streptomyces</taxon>
    </lineage>
</organism>
<reference evidence="3" key="1">
    <citation type="submission" date="2022-10" db="EMBL/GenBank/DDBJ databases">
        <title>The complete genomes of actinobacterial strains from the NBC collection.</title>
        <authorList>
            <person name="Joergensen T.S."/>
            <person name="Alvarez Arevalo M."/>
            <person name="Sterndorff E.B."/>
            <person name="Faurdal D."/>
            <person name="Vuksanovic O."/>
            <person name="Mourched A.-S."/>
            <person name="Charusanti P."/>
            <person name="Shaw S."/>
            <person name="Blin K."/>
            <person name="Weber T."/>
        </authorList>
    </citation>
    <scope>NUCLEOTIDE SEQUENCE</scope>
    <source>
        <strain evidence="3">NBC_00049</strain>
    </source>
</reference>
<evidence type="ECO:0000256" key="2">
    <source>
        <dbReference type="SAM" id="Phobius"/>
    </source>
</evidence>
<keyword evidence="2" id="KW-0812">Transmembrane</keyword>
<evidence type="ECO:0008006" key="4">
    <source>
        <dbReference type="Google" id="ProtNLM"/>
    </source>
</evidence>
<name>A0AAU2JUR2_9ACTN</name>
<dbReference type="SUPFAM" id="SSF81995">
    <property type="entry name" value="beta-sandwich domain of Sec23/24"/>
    <property type="match status" value="1"/>
</dbReference>
<feature type="region of interest" description="Disordered" evidence="1">
    <location>
        <begin position="1"/>
        <end position="45"/>
    </location>
</feature>
<gene>
    <name evidence="3" type="ORF">OG327_21095</name>
</gene>
<sequence length="210" mass="20784">MSFGDPNNPYGQQPQAPQGQPGYGYPQQAPQGVPPQGGYAYPQQQAPQGYPGAYPGGPGGYPGVPMVMPGLLKTSRVLLFIIGGLQLIIGLVAGIGGAALSSSTSSSSASTAGDLAGGILVIVGLFVAAGGVLAIFLGAKFAKGGNGIRITTIVYASLSLLGSLGNFANLSADGAPTGIFGGIIGLAIGGVIMASVVSSDGAAWFKRPRY</sequence>
<protein>
    <recommendedName>
        <fullName evidence="4">Integral membrane protein</fullName>
    </recommendedName>
</protein>
<feature type="transmembrane region" description="Helical" evidence="2">
    <location>
        <begin position="179"/>
        <end position="205"/>
    </location>
</feature>
<evidence type="ECO:0000256" key="1">
    <source>
        <dbReference type="SAM" id="MobiDB-lite"/>
    </source>
</evidence>
<feature type="transmembrane region" description="Helical" evidence="2">
    <location>
        <begin position="148"/>
        <end position="167"/>
    </location>
</feature>
<dbReference type="EMBL" id="CP108264">
    <property type="protein sequence ID" value="WTU75621.1"/>
    <property type="molecule type" value="Genomic_DNA"/>
</dbReference>
<accession>A0AAU2JUR2</accession>
<keyword evidence="2" id="KW-1133">Transmembrane helix</keyword>
<evidence type="ECO:0000313" key="3">
    <source>
        <dbReference type="EMBL" id="WTU75621.1"/>
    </source>
</evidence>
<proteinExistence type="predicted"/>